<organism evidence="2 3">
    <name type="scientific">Boletus reticuloceps</name>
    <dbReference type="NCBI Taxonomy" id="495285"/>
    <lineage>
        <taxon>Eukaryota</taxon>
        <taxon>Fungi</taxon>
        <taxon>Dikarya</taxon>
        <taxon>Basidiomycota</taxon>
        <taxon>Agaricomycotina</taxon>
        <taxon>Agaricomycetes</taxon>
        <taxon>Agaricomycetidae</taxon>
        <taxon>Boletales</taxon>
        <taxon>Boletineae</taxon>
        <taxon>Boletaceae</taxon>
        <taxon>Boletoideae</taxon>
        <taxon>Boletus</taxon>
    </lineage>
</organism>
<dbReference type="OrthoDB" id="2682158at2759"/>
<proteinExistence type="predicted"/>
<feature type="region of interest" description="Disordered" evidence="1">
    <location>
        <begin position="33"/>
        <end position="64"/>
    </location>
</feature>
<feature type="compositionally biased region" description="Basic and acidic residues" evidence="1">
    <location>
        <begin position="33"/>
        <end position="48"/>
    </location>
</feature>
<comment type="caution">
    <text evidence="2">The sequence shown here is derived from an EMBL/GenBank/DDBJ whole genome shotgun (WGS) entry which is preliminary data.</text>
</comment>
<dbReference type="AlphaFoldDB" id="A0A8I3A312"/>
<evidence type="ECO:0000313" key="2">
    <source>
        <dbReference type="EMBL" id="KAG6369826.1"/>
    </source>
</evidence>
<accession>A0A8I3A312</accession>
<name>A0A8I3A312_9AGAM</name>
<keyword evidence="3" id="KW-1185">Reference proteome</keyword>
<evidence type="ECO:0000256" key="1">
    <source>
        <dbReference type="SAM" id="MobiDB-lite"/>
    </source>
</evidence>
<evidence type="ECO:0000313" key="3">
    <source>
        <dbReference type="Proteomes" id="UP000683000"/>
    </source>
</evidence>
<protein>
    <submittedName>
        <fullName evidence="2">Uncharacterized protein</fullName>
    </submittedName>
</protein>
<gene>
    <name evidence="2" type="ORF">JVT61DRAFT_13449</name>
</gene>
<sequence>MARSKPNKVSKIDRLEKNLMDLHELVETIKRKERTEEEAKKKKSEGVKPSELIPRPKGRPGRTNGYSIIEKMQLAGEKTKYNLVLDTVRNLVVQHLDITLPLSRQKDRSLIEQVVIKARKDVPFLERYEGGWATRDMMSQYLRNRSGRTRRLPKEPEVRLIFSTVNANTIQFT</sequence>
<reference evidence="2" key="1">
    <citation type="submission" date="2021-03" db="EMBL/GenBank/DDBJ databases">
        <title>Evolutionary innovations through gain and loss of genes in the ectomycorrhizal Boletales.</title>
        <authorList>
            <person name="Wu G."/>
            <person name="Miyauchi S."/>
            <person name="Morin E."/>
            <person name="Yang Z.-L."/>
            <person name="Xu J."/>
            <person name="Martin F.M."/>
        </authorList>
    </citation>
    <scope>NUCLEOTIDE SEQUENCE</scope>
    <source>
        <strain evidence="2">BR01</strain>
    </source>
</reference>
<dbReference type="EMBL" id="JAGFBS010000063">
    <property type="protein sequence ID" value="KAG6369826.1"/>
    <property type="molecule type" value="Genomic_DNA"/>
</dbReference>
<dbReference type="Proteomes" id="UP000683000">
    <property type="component" value="Unassembled WGS sequence"/>
</dbReference>